<evidence type="ECO:0000256" key="3">
    <source>
        <dbReference type="SAM" id="Phobius"/>
    </source>
</evidence>
<feature type="compositionally biased region" description="Basic and acidic residues" evidence="2">
    <location>
        <begin position="935"/>
        <end position="967"/>
    </location>
</feature>
<gene>
    <name evidence="4" type="ORF">DZ858_03665</name>
</gene>
<dbReference type="AlphaFoldDB" id="A0A3E1QAM1"/>
<dbReference type="EMBL" id="QVID01000001">
    <property type="protein sequence ID" value="RFN59182.1"/>
    <property type="molecule type" value="Genomic_DNA"/>
</dbReference>
<organism evidence="4 5">
    <name type="scientific">Marixanthomonas ophiurae</name>
    <dbReference type="NCBI Taxonomy" id="387659"/>
    <lineage>
        <taxon>Bacteria</taxon>
        <taxon>Pseudomonadati</taxon>
        <taxon>Bacteroidota</taxon>
        <taxon>Flavobacteriia</taxon>
        <taxon>Flavobacteriales</taxon>
        <taxon>Flavobacteriaceae</taxon>
        <taxon>Marixanthomonas</taxon>
    </lineage>
</organism>
<feature type="compositionally biased region" description="Gly residues" evidence="2">
    <location>
        <begin position="904"/>
        <end position="920"/>
    </location>
</feature>
<keyword evidence="1" id="KW-0175">Coiled coil</keyword>
<keyword evidence="3" id="KW-1133">Transmembrane helix</keyword>
<keyword evidence="3" id="KW-0472">Membrane</keyword>
<dbReference type="OrthoDB" id="9812498at2"/>
<protein>
    <submittedName>
        <fullName evidence="4">DUF4175 family protein</fullName>
    </submittedName>
</protein>
<accession>A0A3E1QAM1</accession>
<feature type="transmembrane region" description="Helical" evidence="3">
    <location>
        <begin position="26"/>
        <end position="51"/>
    </location>
</feature>
<feature type="region of interest" description="Disordered" evidence="2">
    <location>
        <begin position="689"/>
        <end position="752"/>
    </location>
</feature>
<proteinExistence type="predicted"/>
<evidence type="ECO:0000313" key="4">
    <source>
        <dbReference type="EMBL" id="RFN59182.1"/>
    </source>
</evidence>
<feature type="transmembrane region" description="Helical" evidence="3">
    <location>
        <begin position="57"/>
        <end position="79"/>
    </location>
</feature>
<dbReference type="RefSeq" id="WP_117158182.1">
    <property type="nucleotide sequence ID" value="NZ_QVID01000001.1"/>
</dbReference>
<comment type="caution">
    <text evidence="4">The sequence shown here is derived from an EMBL/GenBank/DDBJ whole genome shotgun (WGS) entry which is preliminary data.</text>
</comment>
<feature type="compositionally biased region" description="Basic and acidic residues" evidence="2">
    <location>
        <begin position="689"/>
        <end position="739"/>
    </location>
</feature>
<feature type="coiled-coil region" evidence="1">
    <location>
        <begin position="490"/>
        <end position="640"/>
    </location>
</feature>
<evidence type="ECO:0000256" key="1">
    <source>
        <dbReference type="SAM" id="Coils"/>
    </source>
</evidence>
<feature type="compositionally biased region" description="Gly residues" evidence="2">
    <location>
        <begin position="968"/>
        <end position="982"/>
    </location>
</feature>
<feature type="transmembrane region" description="Helical" evidence="3">
    <location>
        <begin position="152"/>
        <end position="170"/>
    </location>
</feature>
<feature type="region of interest" description="Disordered" evidence="2">
    <location>
        <begin position="935"/>
        <end position="997"/>
    </location>
</feature>
<evidence type="ECO:0000313" key="5">
    <source>
        <dbReference type="Proteomes" id="UP000261082"/>
    </source>
</evidence>
<reference evidence="4 5" key="1">
    <citation type="journal article" date="2007" name="Int. J. Syst. Evol. Microbiol.">
        <title>Marixanthomonas ophiurae gen. nov., sp. nov., a marine bacterium of the family Flavobacteriaceae isolated from a deep-sea brittle star.</title>
        <authorList>
            <person name="Romanenko L.A."/>
            <person name="Uchino M."/>
            <person name="Frolova G.M."/>
            <person name="Mikhailov V.V."/>
        </authorList>
    </citation>
    <scope>NUCLEOTIDE SEQUENCE [LARGE SCALE GENOMIC DNA]</scope>
    <source>
        <strain evidence="4 5">KMM 3046</strain>
    </source>
</reference>
<keyword evidence="3" id="KW-0812">Transmembrane</keyword>
<feature type="region of interest" description="Disordered" evidence="2">
    <location>
        <begin position="899"/>
        <end position="922"/>
    </location>
</feature>
<feature type="compositionally biased region" description="Low complexity" evidence="2">
    <location>
        <begin position="983"/>
        <end position="994"/>
    </location>
</feature>
<sequence>MSTFNIIQQKLEQFIKKFYTNELIKGAILFFAIGLLYFLITLLVEYVLWLSPLGRTILFWVFIVVEATLFIRFIAFPLAKLLKFQNGISHEEASAIIGNHFPNVSDKLLNVIQLNRNQQESELLAASIDQKASELQPIPFQTAVDFKKNGKYLKYAAIPVFIFIVISLLGEKDLFSSSYERVVNYNTAYEPPAPFSFVVLNDNLSAIESKNYTLKIRTEGTVIPQNASIEFNNETYYLQQTAPGLFEYTFSQPLEPIDFRLKANKVQSRNYTLDVVKTPSLLGFEMVLNYPSYTGKQDETLKSTGNATIPEGTQVTWQVATKNTQQVNLKTADTVYGFAEKEQQFNFQKNIYNKLDYAITTSNESLKDYENLSFTLGVIKDEYPEIDVQSKQDSTDTQLVYFLGRVSDDYGLTKLRLVYYPTGEEEKAKKEPLSLNKSNFDQFVYTFPGQLPLQEGVAYDYYFEVFDNDAIHNFKSSKSGVYSFRKLTDNELQNEQLKQQDSNIKDLDKTLEKMKEQDKSLEELSKTQKEKKELNWNDKKKLENFIKRQKQQEQMMKNFSKEMKENLENFQPEEKDDPFKEQLEDRLQENEERLKENEKLLDELEKLQDKIQKEDLTEKLEKLAKQNKNQEKNLEQLVELTKRYYVTKKAEKLAEDLFKLGEEQEKLSEAPEEENTKQAQEELNEKFEEYKEEKKQLEKDNEDLKNPMELPKDEVGEKVVDKEQQNASEKLEQQQKQDAQKSQQKAGEKMKEMGKQMQMQMQAGQMETISEDVKMLRQILDNLIVFSFGQEDLMEEFKTIDYGSPVFGKKLNIQNDLKLNFEHVDDSIFALSLRQPMISGKINSTLTEIQYNLDKSLDRLAQNQMRQGVSSQQYTVTGANELAIMLSELLNNMQNQMQMNASGQGQGQGQGQGKGQGEGQGFQLPDIIKKQESLSEQMKEGMEGQKGGDKGEKEGQGQGEGKGKGEGQGEGGNGEGGQGGNQGQQDGKSGNGNSEQSSEKLYEIYKQQQMLRQQLEDRLNKEGLKGKGGELLREMEGVEQQLLEKGFNQQTLQRMLNLQHQLLKLDKASFEQGQENRRESETNRKQFSNNLRLSPEAIKKYFNTTEILNREALPLQPQFKEKVQTYFKQTND</sequence>
<name>A0A3E1QAM1_9FLAO</name>
<keyword evidence="5" id="KW-1185">Reference proteome</keyword>
<dbReference type="Proteomes" id="UP000261082">
    <property type="component" value="Unassembled WGS sequence"/>
</dbReference>
<evidence type="ECO:0000256" key="2">
    <source>
        <dbReference type="SAM" id="MobiDB-lite"/>
    </source>
</evidence>